<keyword evidence="4 6" id="KW-1133">Transmembrane helix</keyword>
<evidence type="ECO:0000256" key="1">
    <source>
        <dbReference type="ARBA" id="ARBA00004651"/>
    </source>
</evidence>
<feature type="transmembrane region" description="Helical" evidence="6">
    <location>
        <begin position="344"/>
        <end position="365"/>
    </location>
</feature>
<feature type="transmembrane region" description="Helical" evidence="6">
    <location>
        <begin position="12"/>
        <end position="32"/>
    </location>
</feature>
<feature type="transmembrane region" description="Helical" evidence="6">
    <location>
        <begin position="321"/>
        <end position="337"/>
    </location>
</feature>
<feature type="transmembrane region" description="Helical" evidence="6">
    <location>
        <begin position="38"/>
        <end position="62"/>
    </location>
</feature>
<proteinExistence type="predicted"/>
<accession>A0ABV2K628</accession>
<keyword evidence="3 6" id="KW-0812">Transmembrane</keyword>
<evidence type="ECO:0000256" key="3">
    <source>
        <dbReference type="ARBA" id="ARBA00022692"/>
    </source>
</evidence>
<dbReference type="InterPro" id="IPR052159">
    <property type="entry name" value="Competence_DNA_uptake"/>
</dbReference>
<evidence type="ECO:0000256" key="2">
    <source>
        <dbReference type="ARBA" id="ARBA00022475"/>
    </source>
</evidence>
<dbReference type="SMART" id="SM00849">
    <property type="entry name" value="Lactamase_B"/>
    <property type="match status" value="1"/>
</dbReference>
<evidence type="ECO:0000256" key="5">
    <source>
        <dbReference type="ARBA" id="ARBA00023136"/>
    </source>
</evidence>
<dbReference type="InterPro" id="IPR001279">
    <property type="entry name" value="Metallo-B-lactamas"/>
</dbReference>
<feature type="domain" description="Metallo-beta-lactamase" evidence="7">
    <location>
        <begin position="497"/>
        <end position="709"/>
    </location>
</feature>
<dbReference type="Pfam" id="PF00753">
    <property type="entry name" value="Lactamase_B"/>
    <property type="match status" value="1"/>
</dbReference>
<dbReference type="EMBL" id="JBEPME010000002">
    <property type="protein sequence ID" value="MET3656534.1"/>
    <property type="molecule type" value="Genomic_DNA"/>
</dbReference>
<evidence type="ECO:0000256" key="4">
    <source>
        <dbReference type="ARBA" id="ARBA00022989"/>
    </source>
</evidence>
<reference evidence="8 9" key="1">
    <citation type="submission" date="2024-06" db="EMBL/GenBank/DDBJ databases">
        <title>Sorghum-associated microbial communities from plants grown in Nebraska, USA.</title>
        <authorList>
            <person name="Schachtman D."/>
        </authorList>
    </citation>
    <scope>NUCLEOTIDE SEQUENCE [LARGE SCALE GENOMIC DNA]</scope>
    <source>
        <strain evidence="8 9">1288</strain>
    </source>
</reference>
<evidence type="ECO:0000313" key="8">
    <source>
        <dbReference type="EMBL" id="MET3656534.1"/>
    </source>
</evidence>
<dbReference type="InterPro" id="IPR004477">
    <property type="entry name" value="ComEC_N"/>
</dbReference>
<dbReference type="NCBIfam" id="TIGR00360">
    <property type="entry name" value="ComEC_N-term"/>
    <property type="match status" value="1"/>
</dbReference>
<dbReference type="Gene3D" id="3.60.15.10">
    <property type="entry name" value="Ribonuclease Z/Hydroxyacylglutathione hydrolase-like"/>
    <property type="match status" value="1"/>
</dbReference>
<protein>
    <submittedName>
        <fullName evidence="8">Competence protein ComEC</fullName>
    </submittedName>
</protein>
<feature type="transmembrane region" description="Helical" evidence="6">
    <location>
        <begin position="377"/>
        <end position="397"/>
    </location>
</feature>
<dbReference type="CDD" id="cd07731">
    <property type="entry name" value="ComA-like_MBL-fold"/>
    <property type="match status" value="1"/>
</dbReference>
<keyword evidence="9" id="KW-1185">Reference proteome</keyword>
<dbReference type="InterPro" id="IPR036866">
    <property type="entry name" value="RibonucZ/Hydroxyglut_hydro"/>
</dbReference>
<evidence type="ECO:0000313" key="9">
    <source>
        <dbReference type="Proteomes" id="UP001549104"/>
    </source>
</evidence>
<dbReference type="RefSeq" id="WP_354312812.1">
    <property type="nucleotide sequence ID" value="NZ_JBEPME010000002.1"/>
</dbReference>
<dbReference type="NCBIfam" id="TIGR00361">
    <property type="entry name" value="ComEC_Rec2"/>
    <property type="match status" value="1"/>
</dbReference>
<dbReference type="PANTHER" id="PTHR30619:SF1">
    <property type="entry name" value="RECOMBINATION PROTEIN 2"/>
    <property type="match status" value="1"/>
</dbReference>
<feature type="transmembrane region" description="Helical" evidence="6">
    <location>
        <begin position="217"/>
        <end position="238"/>
    </location>
</feature>
<feature type="transmembrane region" description="Helical" evidence="6">
    <location>
        <begin position="258"/>
        <end position="286"/>
    </location>
</feature>
<dbReference type="Pfam" id="PF03772">
    <property type="entry name" value="Competence"/>
    <property type="match status" value="1"/>
</dbReference>
<dbReference type="Proteomes" id="UP001549104">
    <property type="component" value="Unassembled WGS sequence"/>
</dbReference>
<dbReference type="InterPro" id="IPR035681">
    <property type="entry name" value="ComA-like_MBL"/>
</dbReference>
<dbReference type="SUPFAM" id="SSF56281">
    <property type="entry name" value="Metallo-hydrolase/oxidoreductase"/>
    <property type="match status" value="1"/>
</dbReference>
<evidence type="ECO:0000259" key="7">
    <source>
        <dbReference type="SMART" id="SM00849"/>
    </source>
</evidence>
<name>A0ABV2K628_SPOPS</name>
<feature type="transmembrane region" description="Helical" evidence="6">
    <location>
        <begin position="468"/>
        <end position="484"/>
    </location>
</feature>
<comment type="caution">
    <text evidence="8">The sequence shown here is derived from an EMBL/GenBank/DDBJ whole genome shotgun (WGS) entry which is preliminary data.</text>
</comment>
<gene>
    <name evidence="8" type="ORF">ABIC55_001621</name>
</gene>
<evidence type="ECO:0000256" key="6">
    <source>
        <dbReference type="SAM" id="Phobius"/>
    </source>
</evidence>
<keyword evidence="5 6" id="KW-0472">Membrane</keyword>
<keyword evidence="2" id="KW-1003">Cell membrane</keyword>
<sequence length="756" mass="83127">MYLAIPVAVSAFAVYGPVYLLLCNLFLLPIFLSRKEDFLTPILAVATATFSFFYISATIPIIKESGDATLSISWTDNVKIDGGKMKGFAKTSTGETVYAIYTISSEQQKTRFLEMNIPSVTFTMSGSFRKPDIPSHDYSFDMTKYMRMYGASGLFESETIIQVEKNSGISTRLSGQRRKVKNHIGATFPETLKVEAEALLIGDRSGMDEELASSYRTLGITHLFAISGLHVGLLTFMLRELLLRATIRKETIDTLVMALLPLYAVMAGGAPSVWRAVSVTILVLLASSGRVKVRLDDALAISAACFILYQPFILFQPGFQLSYLAACSLVYSSGILAKAKTAFGVSFLVTSISQLSLYPVLLFHFHELSISSFVVNLVYVPLYSLIILPANIVLLIMTSILPKVAGLLFMVYEPFREIVGGVTSWISSLPYQLWTPRKPDALWTSIAVAGVLLFFMRSEGGANVFKSLPIVLVPALVIHFIPYMDSSLKVTFLDVGQGDSIVIELPYRQAVYVIDAGGTITFGDPNWKTPTKQFEVGRKIVVPYLKGRGIAKIDKLIISHADADHMEGADEVLEELTVGEIHIAPGSEFEVAMKEIIQIAGDKRIPMLSMKEGVSWTKGSSDFHYVAPKEGKYDGNASSLVLFMKTSGPSFLLTGDMEKEGEDQFLRDYGHSDFGPVILKAGHHGSRTSSTEPFVDVLRPELTIFSAGRNSRYGHPHPEVVATFEKKGLQTMSTAEFGSVTVTVKKDHFEVSSMKK</sequence>
<comment type="subcellular location">
    <subcellularLocation>
        <location evidence="1">Cell membrane</location>
        <topology evidence="1">Multi-pass membrane protein</topology>
    </subcellularLocation>
</comment>
<dbReference type="InterPro" id="IPR004797">
    <property type="entry name" value="Competence_ComEC/Rec2"/>
</dbReference>
<dbReference type="PANTHER" id="PTHR30619">
    <property type="entry name" value="DNA INTERNALIZATION/COMPETENCE PROTEIN COMEC/REC2"/>
    <property type="match status" value="1"/>
</dbReference>
<organism evidence="8 9">
    <name type="scientific">Sporosarcina psychrophila</name>
    <name type="common">Bacillus psychrophilus</name>
    <dbReference type="NCBI Taxonomy" id="1476"/>
    <lineage>
        <taxon>Bacteria</taxon>
        <taxon>Bacillati</taxon>
        <taxon>Bacillota</taxon>
        <taxon>Bacilli</taxon>
        <taxon>Bacillales</taxon>
        <taxon>Caryophanaceae</taxon>
        <taxon>Sporosarcina</taxon>
    </lineage>
</organism>
<feature type="transmembrane region" description="Helical" evidence="6">
    <location>
        <begin position="440"/>
        <end position="456"/>
    </location>
</feature>